<dbReference type="EMBL" id="AP010968">
    <property type="protein sequence ID" value="BAJ32872.1"/>
    <property type="molecule type" value="Genomic_DNA"/>
</dbReference>
<dbReference type="STRING" id="452652.KSE_71170"/>
<gene>
    <name evidence="2" type="ordered locus">KSE_71170</name>
</gene>
<dbReference type="SUPFAM" id="SSF48498">
    <property type="entry name" value="Tetracyclin repressor-like, C-terminal domain"/>
    <property type="match status" value="1"/>
</dbReference>
<evidence type="ECO:0000313" key="3">
    <source>
        <dbReference type="Proteomes" id="UP000007076"/>
    </source>
</evidence>
<accession>E4NIS4</accession>
<proteinExistence type="predicted"/>
<keyword evidence="3" id="KW-1185">Reference proteome</keyword>
<dbReference type="InterPro" id="IPR041479">
    <property type="entry name" value="TetR_CgmR_C"/>
</dbReference>
<dbReference type="KEGG" id="ksk:KSE_71170"/>
<evidence type="ECO:0000313" key="2">
    <source>
        <dbReference type="EMBL" id="BAJ32872.1"/>
    </source>
</evidence>
<dbReference type="HOGENOM" id="CLU_2538100_0_0_11"/>
<dbReference type="InterPro" id="IPR036271">
    <property type="entry name" value="Tet_transcr_reg_TetR-rel_C_sf"/>
</dbReference>
<dbReference type="PATRIC" id="fig|452652.3.peg.7153"/>
<dbReference type="Gene3D" id="1.10.357.10">
    <property type="entry name" value="Tetracycline Repressor, domain 2"/>
    <property type="match status" value="1"/>
</dbReference>
<organism evidence="2 3">
    <name type="scientific">Kitasatospora setae (strain ATCC 33774 / DSM 43861 / JCM 3304 / KCC A-0304 / NBRC 14216 / KM-6054)</name>
    <name type="common">Streptomyces setae</name>
    <dbReference type="NCBI Taxonomy" id="452652"/>
    <lineage>
        <taxon>Bacteria</taxon>
        <taxon>Bacillati</taxon>
        <taxon>Actinomycetota</taxon>
        <taxon>Actinomycetes</taxon>
        <taxon>Kitasatosporales</taxon>
        <taxon>Streptomycetaceae</taxon>
        <taxon>Kitasatospora</taxon>
    </lineage>
</organism>
<dbReference type="Proteomes" id="UP000007076">
    <property type="component" value="Chromosome"/>
</dbReference>
<feature type="domain" description="TetR transcriptional regulator CgmR-like C-terminal" evidence="1">
    <location>
        <begin position="3"/>
        <end position="77"/>
    </location>
</feature>
<protein>
    <recommendedName>
        <fullName evidence="1">TetR transcriptional regulator CgmR-like C-terminal domain-containing protein</fullName>
    </recommendedName>
</protein>
<dbReference type="Pfam" id="PF17937">
    <property type="entry name" value="TetR_C_28"/>
    <property type="match status" value="1"/>
</dbReference>
<sequence length="83" mass="8909">MQATMALVTAAATDANLRSLAARWTDRLTDLLAAHVGPERAQVAELYLDGAMMHAALHDEPLTREAVTRALRAILAMPETGGR</sequence>
<dbReference type="AlphaFoldDB" id="E4NIS4"/>
<reference evidence="2 3" key="1">
    <citation type="journal article" date="2010" name="DNA Res.">
        <title>Genome sequence of Kitasatospora setae NBRC 14216T: an evolutionary snapshot of the family Streptomycetaceae.</title>
        <authorList>
            <person name="Ichikawa N."/>
            <person name="Oguchi A."/>
            <person name="Ikeda H."/>
            <person name="Ishikawa J."/>
            <person name="Kitani S."/>
            <person name="Watanabe Y."/>
            <person name="Nakamura S."/>
            <person name="Katano Y."/>
            <person name="Kishi E."/>
            <person name="Sasagawa M."/>
            <person name="Ankai A."/>
            <person name="Fukui S."/>
            <person name="Hashimoto Y."/>
            <person name="Kamata S."/>
            <person name="Otoguro M."/>
            <person name="Tanikawa S."/>
            <person name="Nihira T."/>
            <person name="Horinouchi S."/>
            <person name="Ohnishi Y."/>
            <person name="Hayakawa M."/>
            <person name="Kuzuyama T."/>
            <person name="Arisawa A."/>
            <person name="Nomoto F."/>
            <person name="Miura H."/>
            <person name="Takahashi Y."/>
            <person name="Fujita N."/>
        </authorList>
    </citation>
    <scope>NUCLEOTIDE SEQUENCE [LARGE SCALE GENOMIC DNA]</scope>
    <source>
        <strain evidence="3">ATCC 33774 / DSM 43861 / JCM 3304 / KCC A-0304 / NBRC 14216 / KM-6054</strain>
    </source>
</reference>
<evidence type="ECO:0000259" key="1">
    <source>
        <dbReference type="Pfam" id="PF17937"/>
    </source>
</evidence>
<name>E4NIS4_KITSK</name>
<dbReference type="RefSeq" id="WP_014140163.1">
    <property type="nucleotide sequence ID" value="NC_016109.1"/>
</dbReference>